<dbReference type="AlphaFoldDB" id="A0A7T0BYX8"/>
<dbReference type="KEGG" id="nli:G3M70_16625"/>
<protein>
    <recommendedName>
        <fullName evidence="3">YCII-related domain-containing protein</fullName>
    </recommendedName>
</protein>
<gene>
    <name evidence="1" type="ORF">G3M70_16625</name>
</gene>
<evidence type="ECO:0008006" key="3">
    <source>
        <dbReference type="Google" id="ProtNLM"/>
    </source>
</evidence>
<dbReference type="SUPFAM" id="SSF54909">
    <property type="entry name" value="Dimeric alpha+beta barrel"/>
    <property type="match status" value="1"/>
</dbReference>
<proteinExistence type="predicted"/>
<evidence type="ECO:0000313" key="2">
    <source>
        <dbReference type="Proteomes" id="UP000594688"/>
    </source>
</evidence>
<dbReference type="Gene3D" id="3.30.70.1060">
    <property type="entry name" value="Dimeric alpha+beta barrel"/>
    <property type="match status" value="1"/>
</dbReference>
<dbReference type="EMBL" id="CP048685">
    <property type="protein sequence ID" value="QPJ63411.1"/>
    <property type="molecule type" value="Genomic_DNA"/>
</dbReference>
<sequence>MPQYLIAYHGGRQPASKEEGMAHMDNWKAWVEGLGDRVVNPGTPLMNPYVVTGEGVQADNDPMSMKGFAIVKADSIEGAVEIAKTDPFLGVEGTIKVSQMVEMG</sequence>
<dbReference type="Proteomes" id="UP000594688">
    <property type="component" value="Chromosome"/>
</dbReference>
<accession>A0A7T0BYX8</accession>
<dbReference type="InterPro" id="IPR011008">
    <property type="entry name" value="Dimeric_a/b-barrel"/>
</dbReference>
<reference evidence="1 2" key="1">
    <citation type="submission" date="2020-02" db="EMBL/GenBank/DDBJ databases">
        <title>Genomic and physiological characterization of two novel Nitrospinaceae genera.</title>
        <authorList>
            <person name="Mueller A.J."/>
            <person name="Jung M.-Y."/>
            <person name="Strachan C.R."/>
            <person name="Herbold C.W."/>
            <person name="Kirkegaard R.H."/>
            <person name="Daims H."/>
        </authorList>
    </citation>
    <scope>NUCLEOTIDE SEQUENCE [LARGE SCALE GENOMIC DNA]</scope>
    <source>
        <strain evidence="1">EB</strain>
    </source>
</reference>
<name>A0A7T0BYX8_9BACT</name>
<evidence type="ECO:0000313" key="1">
    <source>
        <dbReference type="EMBL" id="QPJ63411.1"/>
    </source>
</evidence>
<organism evidence="1 2">
    <name type="scientific">Candidatus Nitronauta litoralis</name>
    <dbReference type="NCBI Taxonomy" id="2705533"/>
    <lineage>
        <taxon>Bacteria</taxon>
        <taxon>Pseudomonadati</taxon>
        <taxon>Nitrospinota/Tectimicrobiota group</taxon>
        <taxon>Nitrospinota</taxon>
        <taxon>Nitrospinia</taxon>
        <taxon>Nitrospinales</taxon>
        <taxon>Nitrospinaceae</taxon>
        <taxon>Candidatus Nitronauta</taxon>
    </lineage>
</organism>